<evidence type="ECO:0000256" key="3">
    <source>
        <dbReference type="SAM" id="Phobius"/>
    </source>
</evidence>
<sequence>MILRFYSFLVLLWDFNIFLLYTVFSILNAIYELIAPKPLKPVNAEKILIVGASRGVGRELAFQLSKLGACVVCWDINTYGNEDLVKQIKSRKGQAYAYTCDVTDQNKVLETARMVADEVGDITMMFNCFGVPSPRSLLAQKPPDIKDTINLGVLSHFWLLEAFLPRMQELDHGHIVTLTSVAGLTGINNQVPLSVTQFAVQGLVESLLEQTRTNKNHKNLHFTLCHIYPFIFSNDVANDIRLRIPSFFGRINSAEAARKIIEGVRRNYVEISIPGYLLYLGHALKLLPRKSICMLKDMLNTGTDFA</sequence>
<evidence type="ECO:0000313" key="4">
    <source>
        <dbReference type="EMBL" id="NOV50713.1"/>
    </source>
</evidence>
<dbReference type="InterPro" id="IPR036291">
    <property type="entry name" value="NAD(P)-bd_dom_sf"/>
</dbReference>
<reference evidence="4" key="1">
    <citation type="submission" date="2020-03" db="EMBL/GenBank/DDBJ databases">
        <title>Transcriptomic Profiling of the Digestive Tract of the Rat Flea, Xenopsylla cheopis, Following Blood Feeding and Infection with Yersinia pestis.</title>
        <authorList>
            <person name="Bland D.M."/>
            <person name="Martens C.A."/>
            <person name="Virtaneva K."/>
            <person name="Kanakabandi K."/>
            <person name="Long D."/>
            <person name="Rosenke R."/>
            <person name="Saturday G.A."/>
            <person name="Hoyt F.H."/>
            <person name="Bruno D.P."/>
            <person name="Ribeiro J.M.C."/>
            <person name="Hinnebusch J."/>
        </authorList>
    </citation>
    <scope>NUCLEOTIDE SEQUENCE</scope>
</reference>
<keyword evidence="3" id="KW-0812">Transmembrane</keyword>
<dbReference type="GO" id="GO:0005811">
    <property type="term" value="C:lipid droplet"/>
    <property type="evidence" value="ECO:0007669"/>
    <property type="project" value="TreeGrafter"/>
</dbReference>
<name>A0A6M2DXC6_XENCH</name>
<comment type="similarity">
    <text evidence="1">Belongs to the short-chain dehydrogenases/reductases (SDR) family.</text>
</comment>
<proteinExistence type="inferred from homology"/>
<dbReference type="InterPro" id="IPR002347">
    <property type="entry name" value="SDR_fam"/>
</dbReference>
<evidence type="ECO:0000256" key="2">
    <source>
        <dbReference type="ARBA" id="ARBA00023002"/>
    </source>
</evidence>
<dbReference type="PANTHER" id="PTHR24322">
    <property type="entry name" value="PKSB"/>
    <property type="match status" value="1"/>
</dbReference>
<keyword evidence="2" id="KW-0560">Oxidoreductase</keyword>
<organism evidence="4">
    <name type="scientific">Xenopsylla cheopis</name>
    <name type="common">Oriental rat flea</name>
    <name type="synonym">Pulex cheopis</name>
    <dbReference type="NCBI Taxonomy" id="163159"/>
    <lineage>
        <taxon>Eukaryota</taxon>
        <taxon>Metazoa</taxon>
        <taxon>Ecdysozoa</taxon>
        <taxon>Arthropoda</taxon>
        <taxon>Hexapoda</taxon>
        <taxon>Insecta</taxon>
        <taxon>Pterygota</taxon>
        <taxon>Neoptera</taxon>
        <taxon>Endopterygota</taxon>
        <taxon>Siphonaptera</taxon>
        <taxon>Pulicidae</taxon>
        <taxon>Xenopsyllinae</taxon>
        <taxon>Xenopsylla</taxon>
    </lineage>
</organism>
<dbReference type="Gene3D" id="3.40.50.720">
    <property type="entry name" value="NAD(P)-binding Rossmann-like Domain"/>
    <property type="match status" value="1"/>
</dbReference>
<feature type="transmembrane region" description="Helical" evidence="3">
    <location>
        <begin position="6"/>
        <end position="31"/>
    </location>
</feature>
<dbReference type="GO" id="GO:0016616">
    <property type="term" value="F:oxidoreductase activity, acting on the CH-OH group of donors, NAD or NADP as acceptor"/>
    <property type="evidence" value="ECO:0007669"/>
    <property type="project" value="TreeGrafter"/>
</dbReference>
<dbReference type="EMBL" id="GIIL01006987">
    <property type="protein sequence ID" value="NOV50713.1"/>
    <property type="molecule type" value="Transcribed_RNA"/>
</dbReference>
<evidence type="ECO:0000256" key="1">
    <source>
        <dbReference type="ARBA" id="ARBA00006484"/>
    </source>
</evidence>
<dbReference type="PRINTS" id="PR00081">
    <property type="entry name" value="GDHRDH"/>
</dbReference>
<dbReference type="PANTHER" id="PTHR24322:SF736">
    <property type="entry name" value="RETINOL DEHYDROGENASE 10"/>
    <property type="match status" value="1"/>
</dbReference>
<accession>A0A6M2DXC6</accession>
<dbReference type="AlphaFoldDB" id="A0A6M2DXC6"/>
<protein>
    <submittedName>
        <fullName evidence="4">Putative hydroxysteroid 17-beta dehydrogenase 11</fullName>
    </submittedName>
</protein>
<keyword evidence="3" id="KW-1133">Transmembrane helix</keyword>
<keyword evidence="3" id="KW-0472">Membrane</keyword>
<dbReference type="SUPFAM" id="SSF51735">
    <property type="entry name" value="NAD(P)-binding Rossmann-fold domains"/>
    <property type="match status" value="1"/>
</dbReference>
<dbReference type="Pfam" id="PF00106">
    <property type="entry name" value="adh_short"/>
    <property type="match status" value="1"/>
</dbReference>